<dbReference type="PROSITE" id="PS00216">
    <property type="entry name" value="SUGAR_TRANSPORT_1"/>
    <property type="match status" value="1"/>
</dbReference>
<name>A0ABW6PQ54_9NOCA</name>
<evidence type="ECO:0000313" key="10">
    <source>
        <dbReference type="Proteomes" id="UP001601444"/>
    </source>
</evidence>
<proteinExistence type="predicted"/>
<gene>
    <name evidence="9" type="ORF">ACFYTF_16655</name>
</gene>
<keyword evidence="10" id="KW-1185">Reference proteome</keyword>
<comment type="subcellular location">
    <subcellularLocation>
        <location evidence="1">Cell membrane</location>
        <topology evidence="1">Multi-pass membrane protein</topology>
    </subcellularLocation>
</comment>
<dbReference type="Pfam" id="PF07690">
    <property type="entry name" value="MFS_1"/>
    <property type="match status" value="1"/>
</dbReference>
<organism evidence="9 10">
    <name type="scientific">Nocardia thailandica</name>
    <dbReference type="NCBI Taxonomy" id="257275"/>
    <lineage>
        <taxon>Bacteria</taxon>
        <taxon>Bacillati</taxon>
        <taxon>Actinomycetota</taxon>
        <taxon>Actinomycetes</taxon>
        <taxon>Mycobacteriales</taxon>
        <taxon>Nocardiaceae</taxon>
        <taxon>Nocardia</taxon>
    </lineage>
</organism>
<protein>
    <submittedName>
        <fullName evidence="9">MFS transporter</fullName>
    </submittedName>
</protein>
<evidence type="ECO:0000256" key="2">
    <source>
        <dbReference type="ARBA" id="ARBA00022448"/>
    </source>
</evidence>
<evidence type="ECO:0000313" key="9">
    <source>
        <dbReference type="EMBL" id="MFF0544463.1"/>
    </source>
</evidence>
<keyword evidence="6 7" id="KW-0472">Membrane</keyword>
<keyword evidence="2" id="KW-0813">Transport</keyword>
<evidence type="ECO:0000256" key="3">
    <source>
        <dbReference type="ARBA" id="ARBA00022475"/>
    </source>
</evidence>
<dbReference type="PANTHER" id="PTHR23517">
    <property type="entry name" value="RESISTANCE PROTEIN MDTM, PUTATIVE-RELATED-RELATED"/>
    <property type="match status" value="1"/>
</dbReference>
<dbReference type="InterPro" id="IPR050171">
    <property type="entry name" value="MFS_Transporters"/>
</dbReference>
<feature type="transmembrane region" description="Helical" evidence="7">
    <location>
        <begin position="53"/>
        <end position="73"/>
    </location>
</feature>
<keyword evidence="3" id="KW-1003">Cell membrane</keyword>
<feature type="transmembrane region" description="Helical" evidence="7">
    <location>
        <begin position="146"/>
        <end position="168"/>
    </location>
</feature>
<dbReference type="PROSITE" id="PS50850">
    <property type="entry name" value="MFS"/>
    <property type="match status" value="1"/>
</dbReference>
<feature type="transmembrane region" description="Helical" evidence="7">
    <location>
        <begin position="115"/>
        <end position="134"/>
    </location>
</feature>
<feature type="domain" description="Major facilitator superfamily (MFS) profile" evidence="8">
    <location>
        <begin position="1"/>
        <end position="399"/>
    </location>
</feature>
<feature type="transmembrane region" description="Helical" evidence="7">
    <location>
        <begin position="85"/>
        <end position="103"/>
    </location>
</feature>
<evidence type="ECO:0000259" key="8">
    <source>
        <dbReference type="PROSITE" id="PS50850"/>
    </source>
</evidence>
<dbReference type="InterPro" id="IPR020846">
    <property type="entry name" value="MFS_dom"/>
</dbReference>
<evidence type="ECO:0000256" key="4">
    <source>
        <dbReference type="ARBA" id="ARBA00022692"/>
    </source>
</evidence>
<feature type="transmembrane region" description="Helical" evidence="7">
    <location>
        <begin position="283"/>
        <end position="302"/>
    </location>
</feature>
<evidence type="ECO:0000256" key="7">
    <source>
        <dbReference type="SAM" id="Phobius"/>
    </source>
</evidence>
<dbReference type="SUPFAM" id="SSF103473">
    <property type="entry name" value="MFS general substrate transporter"/>
    <property type="match status" value="1"/>
</dbReference>
<feature type="transmembrane region" description="Helical" evidence="7">
    <location>
        <begin position="347"/>
        <end position="370"/>
    </location>
</feature>
<sequence length="402" mass="40871">MVADVEAALTDGAVRQRWAYGLVLAATGVALGVSGAPAPLYGLYEKEWSFSPLTTTLVFAVYAFAALAAVLVAGRVSDVIGRKPVILGAFVTILAGLGVFLAADSVPMLLLARALHGAAVGATVVAGAAALLDLRPHRGARSGQLSGVAFNVGMAVAILGTAVLAQYAPDPLHTPYLVVGVVCLAIAAGVVVLREPHTARVRARITIAKPAVPQEIRGDFWFSAIGVMAAWSVLGVQLSLYPSLAAAETGVHNLVFGGAVVASTALAAALAQLLATRIAARRAAIVGDLGMAATLLLTTPALATGEPALVLGAGVALGITFGLGFGGSLRHLSEVVPADRRGETMSAYYLLAYSAMALPTLVAGWAATTWGLATVFPWFVGAVAVACVLAALLGLRRDRRAA</sequence>
<evidence type="ECO:0000256" key="6">
    <source>
        <dbReference type="ARBA" id="ARBA00023136"/>
    </source>
</evidence>
<dbReference type="InterPro" id="IPR036259">
    <property type="entry name" value="MFS_trans_sf"/>
</dbReference>
<accession>A0ABW6PQ54</accession>
<feature type="transmembrane region" description="Helical" evidence="7">
    <location>
        <begin position="220"/>
        <end position="241"/>
    </location>
</feature>
<dbReference type="PANTHER" id="PTHR23517:SF3">
    <property type="entry name" value="INTEGRAL MEMBRANE TRANSPORT PROTEIN"/>
    <property type="match status" value="1"/>
</dbReference>
<comment type="caution">
    <text evidence="9">The sequence shown here is derived from an EMBL/GenBank/DDBJ whole genome shotgun (WGS) entry which is preliminary data.</text>
</comment>
<feature type="transmembrane region" description="Helical" evidence="7">
    <location>
        <begin position="174"/>
        <end position="193"/>
    </location>
</feature>
<feature type="transmembrane region" description="Helical" evidence="7">
    <location>
        <begin position="18"/>
        <end position="41"/>
    </location>
</feature>
<dbReference type="InterPro" id="IPR011701">
    <property type="entry name" value="MFS"/>
</dbReference>
<dbReference type="Proteomes" id="UP001601444">
    <property type="component" value="Unassembled WGS sequence"/>
</dbReference>
<evidence type="ECO:0000256" key="1">
    <source>
        <dbReference type="ARBA" id="ARBA00004651"/>
    </source>
</evidence>
<evidence type="ECO:0000256" key="5">
    <source>
        <dbReference type="ARBA" id="ARBA00022989"/>
    </source>
</evidence>
<feature type="transmembrane region" description="Helical" evidence="7">
    <location>
        <begin position="253"/>
        <end position="271"/>
    </location>
</feature>
<dbReference type="RefSeq" id="WP_387701005.1">
    <property type="nucleotide sequence ID" value="NZ_JBIAMX010000009.1"/>
</dbReference>
<feature type="transmembrane region" description="Helical" evidence="7">
    <location>
        <begin position="308"/>
        <end position="326"/>
    </location>
</feature>
<keyword evidence="4 7" id="KW-0812">Transmembrane</keyword>
<keyword evidence="5 7" id="KW-1133">Transmembrane helix</keyword>
<dbReference type="Gene3D" id="1.20.1250.20">
    <property type="entry name" value="MFS general substrate transporter like domains"/>
    <property type="match status" value="1"/>
</dbReference>
<dbReference type="InterPro" id="IPR005829">
    <property type="entry name" value="Sugar_transporter_CS"/>
</dbReference>
<reference evidence="9 10" key="1">
    <citation type="submission" date="2024-10" db="EMBL/GenBank/DDBJ databases">
        <title>The Natural Products Discovery Center: Release of the First 8490 Sequenced Strains for Exploring Actinobacteria Biosynthetic Diversity.</title>
        <authorList>
            <person name="Kalkreuter E."/>
            <person name="Kautsar S.A."/>
            <person name="Yang D."/>
            <person name="Bader C.D."/>
            <person name="Teijaro C.N."/>
            <person name="Fluegel L."/>
            <person name="Davis C.M."/>
            <person name="Simpson J.R."/>
            <person name="Lauterbach L."/>
            <person name="Steele A.D."/>
            <person name="Gui C."/>
            <person name="Meng S."/>
            <person name="Li G."/>
            <person name="Viehrig K."/>
            <person name="Ye F."/>
            <person name="Su P."/>
            <person name="Kiefer A.F."/>
            <person name="Nichols A."/>
            <person name="Cepeda A.J."/>
            <person name="Yan W."/>
            <person name="Fan B."/>
            <person name="Jiang Y."/>
            <person name="Adhikari A."/>
            <person name="Zheng C.-J."/>
            <person name="Schuster L."/>
            <person name="Cowan T.M."/>
            <person name="Smanski M.J."/>
            <person name="Chevrette M.G."/>
            <person name="De Carvalho L.P.S."/>
            <person name="Shen B."/>
        </authorList>
    </citation>
    <scope>NUCLEOTIDE SEQUENCE [LARGE SCALE GENOMIC DNA]</scope>
    <source>
        <strain evidence="9 10">NPDC004045</strain>
    </source>
</reference>
<dbReference type="EMBL" id="JBIAMX010000009">
    <property type="protein sequence ID" value="MFF0544463.1"/>
    <property type="molecule type" value="Genomic_DNA"/>
</dbReference>
<feature type="transmembrane region" description="Helical" evidence="7">
    <location>
        <begin position="376"/>
        <end position="395"/>
    </location>
</feature>